<dbReference type="PANTHER" id="PTHR34477">
    <property type="entry name" value="UPF0213 PROTEIN YHBQ"/>
    <property type="match status" value="1"/>
</dbReference>
<protein>
    <submittedName>
        <fullName evidence="3">GIY-YIG nuclease family protein</fullName>
    </submittedName>
</protein>
<dbReference type="InterPro" id="IPR035901">
    <property type="entry name" value="GIY-YIG_endonuc_sf"/>
</dbReference>
<dbReference type="InterPro" id="IPR050190">
    <property type="entry name" value="UPF0213_domain"/>
</dbReference>
<evidence type="ECO:0000313" key="4">
    <source>
        <dbReference type="Proteomes" id="UP001220395"/>
    </source>
</evidence>
<dbReference type="PROSITE" id="PS50164">
    <property type="entry name" value="GIY_YIG"/>
    <property type="match status" value="1"/>
</dbReference>
<keyword evidence="4" id="KW-1185">Reference proteome</keyword>
<name>A0ABY7TS30_9SPHN</name>
<accession>A0ABY7TS30</accession>
<sequence length="116" mass="13194">MRERVPCVYLLASGYNGTLYVGVTSNLVGRITQHRAGTFDGFTRRYGIKRLVYFEIAETMDAAIAREKQLKRYRRDWKRNLIEQTNPAWNDLAVEFGLKPLTDASGRAVDPGTRPG</sequence>
<dbReference type="InterPro" id="IPR000305">
    <property type="entry name" value="GIY-YIG_endonuc"/>
</dbReference>
<gene>
    <name evidence="3" type="ORF">PQ455_14915</name>
</gene>
<evidence type="ECO:0000313" key="3">
    <source>
        <dbReference type="EMBL" id="WCT75477.1"/>
    </source>
</evidence>
<dbReference type="Gene3D" id="3.40.1440.10">
    <property type="entry name" value="GIY-YIG endonuclease"/>
    <property type="match status" value="1"/>
</dbReference>
<dbReference type="RefSeq" id="WP_273691391.1">
    <property type="nucleotide sequence ID" value="NZ_CP117411.1"/>
</dbReference>
<comment type="similarity">
    <text evidence="1">Belongs to the UPF0213 family.</text>
</comment>
<dbReference type="Proteomes" id="UP001220395">
    <property type="component" value="Chromosome"/>
</dbReference>
<evidence type="ECO:0000256" key="1">
    <source>
        <dbReference type="ARBA" id="ARBA00007435"/>
    </source>
</evidence>
<dbReference type="CDD" id="cd10448">
    <property type="entry name" value="GIY-YIG_unchar_3"/>
    <property type="match status" value="1"/>
</dbReference>
<dbReference type="Pfam" id="PF01541">
    <property type="entry name" value="GIY-YIG"/>
    <property type="match status" value="1"/>
</dbReference>
<proteinExistence type="inferred from homology"/>
<evidence type="ECO:0000259" key="2">
    <source>
        <dbReference type="PROSITE" id="PS50164"/>
    </source>
</evidence>
<feature type="domain" description="GIY-YIG" evidence="2">
    <location>
        <begin position="4"/>
        <end position="81"/>
    </location>
</feature>
<dbReference type="EMBL" id="CP117411">
    <property type="protein sequence ID" value="WCT75477.1"/>
    <property type="molecule type" value="Genomic_DNA"/>
</dbReference>
<dbReference type="PANTHER" id="PTHR34477:SF5">
    <property type="entry name" value="BSL5627 PROTEIN"/>
    <property type="match status" value="1"/>
</dbReference>
<dbReference type="SUPFAM" id="SSF82771">
    <property type="entry name" value="GIY-YIG endonuclease"/>
    <property type="match status" value="1"/>
</dbReference>
<organism evidence="3 4">
    <name type="scientific">Sphingomonas naphthae</name>
    <dbReference type="NCBI Taxonomy" id="1813468"/>
    <lineage>
        <taxon>Bacteria</taxon>
        <taxon>Pseudomonadati</taxon>
        <taxon>Pseudomonadota</taxon>
        <taxon>Alphaproteobacteria</taxon>
        <taxon>Sphingomonadales</taxon>
        <taxon>Sphingomonadaceae</taxon>
        <taxon>Sphingomonas</taxon>
    </lineage>
</organism>
<reference evidence="3 4" key="1">
    <citation type="submission" date="2023-02" db="EMBL/GenBank/DDBJ databases">
        <title>Genome sequence of Sphingomonas naphthae.</title>
        <authorList>
            <person name="Kim S."/>
            <person name="Heo J."/>
            <person name="Kwon S.-W."/>
        </authorList>
    </citation>
    <scope>NUCLEOTIDE SEQUENCE [LARGE SCALE GENOMIC DNA]</scope>
    <source>
        <strain evidence="3 4">KACC 18716</strain>
    </source>
</reference>